<accession>A0A413GYU1</accession>
<name>A0A413GYU1_9BACE</name>
<organism evidence="1 2">
    <name type="scientific">Bacteroides stercorirosoris</name>
    <dbReference type="NCBI Taxonomy" id="871324"/>
    <lineage>
        <taxon>Bacteria</taxon>
        <taxon>Pseudomonadati</taxon>
        <taxon>Bacteroidota</taxon>
        <taxon>Bacteroidia</taxon>
        <taxon>Bacteroidales</taxon>
        <taxon>Bacteroidaceae</taxon>
        <taxon>Bacteroides</taxon>
    </lineage>
</organism>
<dbReference type="EMBL" id="QSCF01000047">
    <property type="protein sequence ID" value="RGX76304.1"/>
    <property type="molecule type" value="Genomic_DNA"/>
</dbReference>
<comment type="caution">
    <text evidence="1">The sequence shown here is derived from an EMBL/GenBank/DDBJ whole genome shotgun (WGS) entry which is preliminary data.</text>
</comment>
<evidence type="ECO:0000313" key="2">
    <source>
        <dbReference type="Proteomes" id="UP000286075"/>
    </source>
</evidence>
<proteinExistence type="predicted"/>
<reference evidence="1 2" key="1">
    <citation type="submission" date="2018-08" db="EMBL/GenBank/DDBJ databases">
        <title>A genome reference for cultivated species of the human gut microbiota.</title>
        <authorList>
            <person name="Zou Y."/>
            <person name="Xue W."/>
            <person name="Luo G."/>
        </authorList>
    </citation>
    <scope>NUCLEOTIDE SEQUENCE [LARGE SCALE GENOMIC DNA]</scope>
    <source>
        <strain evidence="1 2">OF03-9BH</strain>
    </source>
</reference>
<dbReference type="AlphaFoldDB" id="A0A413GYU1"/>
<protein>
    <submittedName>
        <fullName evidence="1">Uncharacterized protein</fullName>
    </submittedName>
</protein>
<sequence length="169" mass="19988">MKMSHTYLFLKKRCERKHIFNEDVAHLFVPSDDIVCRVVYNIIKKNSPSVKLSLYDDANGTYVGSFYRKLSRLGGVFYWLFLDVNYRKKVRSIYCYNPQLIDGLDQNVETKKIAFHDEVKVLMKSALNDQVDKYLGKKVVFLDQGIRDNNSLNQCLRLLENIFQKMRCW</sequence>
<evidence type="ECO:0000313" key="1">
    <source>
        <dbReference type="EMBL" id="RGX76304.1"/>
    </source>
</evidence>
<dbReference type="Proteomes" id="UP000286075">
    <property type="component" value="Unassembled WGS sequence"/>
</dbReference>
<gene>
    <name evidence="1" type="ORF">DXA68_20305</name>
</gene>